<comment type="catalytic activity">
    <reaction evidence="6">
        <text>D-erythro-1-(imidazol-4-yl)glycerol 3-phosphate = 3-(imidazol-4-yl)-2-oxopropyl phosphate + H2O</text>
        <dbReference type="Rhea" id="RHEA:11040"/>
        <dbReference type="ChEBI" id="CHEBI:15377"/>
        <dbReference type="ChEBI" id="CHEBI:57766"/>
        <dbReference type="ChEBI" id="CHEBI:58278"/>
        <dbReference type="EC" id="4.2.1.19"/>
    </reaction>
</comment>
<evidence type="ECO:0000256" key="4">
    <source>
        <dbReference type="ARBA" id="ARBA00023102"/>
    </source>
</evidence>
<evidence type="ECO:0000256" key="6">
    <source>
        <dbReference type="HAMAP-Rule" id="MF_00076"/>
    </source>
</evidence>
<dbReference type="FunFam" id="3.30.230.40:FF:000003">
    <property type="entry name" value="Imidazoleglycerol-phosphate dehydratase HisB"/>
    <property type="match status" value="1"/>
</dbReference>
<dbReference type="SMR" id="A0A6B4FSZ7"/>
<evidence type="ECO:0000313" key="7">
    <source>
        <dbReference type="EMBL" id="NFF88601.1"/>
    </source>
</evidence>
<sequence>MQNRIAKIERNTSETKVKIDINLDGTGLNKIHTGIGFLDHMLELFSFHSNTDVYLSCDGDLNVCDHHSVEDVGIIFGKAFKEALGDKKGINRYGTFFLPMDEVLSLISLDISGRGFLVFDCEFTREKVGELSTEMIEEFFRAFALNSEITLHCKVLYGKNDHHKIESLFKGFGRALRDAKERNELNKVPSTKGIL</sequence>
<dbReference type="CDD" id="cd07914">
    <property type="entry name" value="IGPD"/>
    <property type="match status" value="1"/>
</dbReference>
<dbReference type="NCBIfam" id="NF002111">
    <property type="entry name" value="PRK00951.2-1"/>
    <property type="match status" value="1"/>
</dbReference>
<dbReference type="FunFam" id="3.30.230.40:FF:000001">
    <property type="entry name" value="Imidazoleglycerol-phosphate dehydratase HisB"/>
    <property type="match status" value="1"/>
</dbReference>
<evidence type="ECO:0000256" key="5">
    <source>
        <dbReference type="ARBA" id="ARBA00023239"/>
    </source>
</evidence>
<dbReference type="PANTHER" id="PTHR23133">
    <property type="entry name" value="IMIDAZOLEGLYCEROL-PHOSPHATE DEHYDRATASE HIS7"/>
    <property type="match status" value="1"/>
</dbReference>
<dbReference type="InterPro" id="IPR020568">
    <property type="entry name" value="Ribosomal_Su5_D2-typ_SF"/>
</dbReference>
<comment type="pathway">
    <text evidence="1 6">Amino-acid biosynthesis; L-histidine biosynthesis; L-histidine from 5-phospho-alpha-D-ribose 1-diphosphate: step 6/9.</text>
</comment>
<dbReference type="InterPro" id="IPR020565">
    <property type="entry name" value="ImidazoleglycerP_deHydtase_CS"/>
</dbReference>
<name>A0A6B4FSZ7_CLOBO</name>
<dbReference type="GO" id="GO:0000105">
    <property type="term" value="P:L-histidine biosynthetic process"/>
    <property type="evidence" value="ECO:0007669"/>
    <property type="project" value="UniProtKB-UniRule"/>
</dbReference>
<dbReference type="PROSITE" id="PS00955">
    <property type="entry name" value="IGP_DEHYDRATASE_2"/>
    <property type="match status" value="1"/>
</dbReference>
<comment type="similarity">
    <text evidence="6">Belongs to the imidazoleglycerol-phosphate dehydratase family.</text>
</comment>
<dbReference type="InterPro" id="IPR000807">
    <property type="entry name" value="ImidazoleglycerolP_deHydtase"/>
</dbReference>
<proteinExistence type="inferred from homology"/>
<evidence type="ECO:0000256" key="2">
    <source>
        <dbReference type="ARBA" id="ARBA00016664"/>
    </source>
</evidence>
<reference evidence="7 8" key="1">
    <citation type="submission" date="2019-04" db="EMBL/GenBank/DDBJ databases">
        <title>Genome sequencing of Clostridium botulinum Groups I-IV and Clostridium butyricum.</title>
        <authorList>
            <person name="Brunt J."/>
            <person name="Van Vliet A.H.M."/>
            <person name="Stringer S.C."/>
            <person name="Carter A.T."/>
            <person name="Peck M.W."/>
        </authorList>
    </citation>
    <scope>NUCLEOTIDE SEQUENCE [LARGE SCALE GENOMIC DNA]</scope>
    <source>
        <strain evidence="7 8">1605</strain>
    </source>
</reference>
<keyword evidence="4 6" id="KW-0368">Histidine biosynthesis</keyword>
<dbReference type="EMBL" id="SWOV01000034">
    <property type="protein sequence ID" value="NFF88601.1"/>
    <property type="molecule type" value="Genomic_DNA"/>
</dbReference>
<comment type="subcellular location">
    <subcellularLocation>
        <location evidence="6">Cytoplasm</location>
    </subcellularLocation>
</comment>
<keyword evidence="3 6" id="KW-0028">Amino-acid biosynthesis</keyword>
<dbReference type="NCBIfam" id="NF002107">
    <property type="entry name" value="PRK00951.1-2"/>
    <property type="match status" value="1"/>
</dbReference>
<dbReference type="Proteomes" id="UP000476820">
    <property type="component" value="Unassembled WGS sequence"/>
</dbReference>
<dbReference type="HAMAP" id="MF_00076">
    <property type="entry name" value="HisB"/>
    <property type="match status" value="1"/>
</dbReference>
<dbReference type="RefSeq" id="WP_012451384.1">
    <property type="nucleotide sequence ID" value="NZ_CP010520.1"/>
</dbReference>
<accession>A0A6B4FSZ7</accession>
<dbReference type="GO" id="GO:0004424">
    <property type="term" value="F:imidazoleglycerol-phosphate dehydratase activity"/>
    <property type="evidence" value="ECO:0007669"/>
    <property type="project" value="UniProtKB-UniRule"/>
</dbReference>
<dbReference type="EC" id="4.2.1.19" evidence="6"/>
<protein>
    <recommendedName>
        <fullName evidence="2 6">Imidazoleglycerol-phosphate dehydratase</fullName>
        <shortName evidence="6">IGPD</shortName>
        <ecNumber evidence="6">4.2.1.19</ecNumber>
    </recommendedName>
</protein>
<keyword evidence="5 6" id="KW-0456">Lyase</keyword>
<comment type="caution">
    <text evidence="7">The sequence shown here is derived from an EMBL/GenBank/DDBJ whole genome shotgun (WGS) entry which is preliminary data.</text>
</comment>
<dbReference type="AlphaFoldDB" id="A0A6B4FSZ7"/>
<evidence type="ECO:0000256" key="3">
    <source>
        <dbReference type="ARBA" id="ARBA00022605"/>
    </source>
</evidence>
<dbReference type="Pfam" id="PF00475">
    <property type="entry name" value="IGPD"/>
    <property type="match status" value="1"/>
</dbReference>
<dbReference type="NCBIfam" id="NF002114">
    <property type="entry name" value="PRK00951.2-4"/>
    <property type="match status" value="1"/>
</dbReference>
<dbReference type="Gene3D" id="3.30.230.40">
    <property type="entry name" value="Imidazole glycerol phosphate dehydratase, domain 1"/>
    <property type="match status" value="2"/>
</dbReference>
<organism evidence="7 8">
    <name type="scientific">Clostridium botulinum</name>
    <dbReference type="NCBI Taxonomy" id="1491"/>
    <lineage>
        <taxon>Bacteria</taxon>
        <taxon>Bacillati</taxon>
        <taxon>Bacillota</taxon>
        <taxon>Clostridia</taxon>
        <taxon>Eubacteriales</taxon>
        <taxon>Clostridiaceae</taxon>
        <taxon>Clostridium</taxon>
    </lineage>
</organism>
<evidence type="ECO:0000313" key="8">
    <source>
        <dbReference type="Proteomes" id="UP000476820"/>
    </source>
</evidence>
<dbReference type="GO" id="GO:0005737">
    <property type="term" value="C:cytoplasm"/>
    <property type="evidence" value="ECO:0007669"/>
    <property type="project" value="UniProtKB-SubCell"/>
</dbReference>
<dbReference type="PANTHER" id="PTHR23133:SF2">
    <property type="entry name" value="IMIDAZOLEGLYCEROL-PHOSPHATE DEHYDRATASE"/>
    <property type="match status" value="1"/>
</dbReference>
<dbReference type="SUPFAM" id="SSF54211">
    <property type="entry name" value="Ribosomal protein S5 domain 2-like"/>
    <property type="match status" value="2"/>
</dbReference>
<gene>
    <name evidence="6 7" type="primary">hisB</name>
    <name evidence="7" type="ORF">FC774_12060</name>
</gene>
<evidence type="ECO:0000256" key="1">
    <source>
        <dbReference type="ARBA" id="ARBA00005047"/>
    </source>
</evidence>
<keyword evidence="6" id="KW-0963">Cytoplasm</keyword>
<dbReference type="InterPro" id="IPR038494">
    <property type="entry name" value="IGPD_sf"/>
</dbReference>
<dbReference type="UniPathway" id="UPA00031">
    <property type="reaction ID" value="UER00011"/>
</dbReference>